<dbReference type="Proteomes" id="UP000521922">
    <property type="component" value="Unassembled WGS sequence"/>
</dbReference>
<evidence type="ECO:0000313" key="1">
    <source>
        <dbReference type="EMBL" id="NYD24774.1"/>
    </source>
</evidence>
<sequence>MSTPFVHDPVPGSDVVIAQAHSPQVCAILLLGPALAAAGTAGA</sequence>
<proteinExistence type="predicted"/>
<name>A0A7Y9J317_9ACTN</name>
<accession>A0A7Y9J317</accession>
<organism evidence="1 2">
    <name type="scientific">Kineococcus aurantiacus</name>
    <dbReference type="NCBI Taxonomy" id="37633"/>
    <lineage>
        <taxon>Bacteria</taxon>
        <taxon>Bacillati</taxon>
        <taxon>Actinomycetota</taxon>
        <taxon>Actinomycetes</taxon>
        <taxon>Kineosporiales</taxon>
        <taxon>Kineosporiaceae</taxon>
        <taxon>Kineococcus</taxon>
    </lineage>
</organism>
<dbReference type="RefSeq" id="WP_281372758.1">
    <property type="nucleotide sequence ID" value="NZ_BAAAGN010000015.1"/>
</dbReference>
<keyword evidence="2" id="KW-1185">Reference proteome</keyword>
<comment type="caution">
    <text evidence="1">The sequence shown here is derived from an EMBL/GenBank/DDBJ whole genome shotgun (WGS) entry which is preliminary data.</text>
</comment>
<gene>
    <name evidence="1" type="ORF">BJ968_004314</name>
</gene>
<dbReference type="AlphaFoldDB" id="A0A7Y9J317"/>
<dbReference type="EMBL" id="JACCBB010000001">
    <property type="protein sequence ID" value="NYD24774.1"/>
    <property type="molecule type" value="Genomic_DNA"/>
</dbReference>
<protein>
    <submittedName>
        <fullName evidence="1">Uncharacterized protein</fullName>
    </submittedName>
</protein>
<reference evidence="1 2" key="1">
    <citation type="submission" date="2020-07" db="EMBL/GenBank/DDBJ databases">
        <title>Sequencing the genomes of 1000 actinobacteria strains.</title>
        <authorList>
            <person name="Klenk H.-P."/>
        </authorList>
    </citation>
    <scope>NUCLEOTIDE SEQUENCE [LARGE SCALE GENOMIC DNA]</scope>
    <source>
        <strain evidence="1 2">DSM 7487</strain>
    </source>
</reference>
<evidence type="ECO:0000313" key="2">
    <source>
        <dbReference type="Proteomes" id="UP000521922"/>
    </source>
</evidence>